<organism evidence="1 2">
    <name type="scientific">Phocaeicola sartorii</name>
    <dbReference type="NCBI Taxonomy" id="671267"/>
    <lineage>
        <taxon>Bacteria</taxon>
        <taxon>Pseudomonadati</taxon>
        <taxon>Bacteroidota</taxon>
        <taxon>Bacteroidia</taxon>
        <taxon>Bacteroidales</taxon>
        <taxon>Bacteroidaceae</taxon>
        <taxon>Phocaeicola</taxon>
    </lineage>
</organism>
<evidence type="ECO:0000313" key="1">
    <source>
        <dbReference type="EMBL" id="EOS11808.1"/>
    </source>
</evidence>
<sequence>MKKNMMDYELLWERITDYAKAAGRGLPVLYFYCIMYCEVPKLPLRIKC</sequence>
<proteinExistence type="predicted"/>
<dbReference type="AlphaFoldDB" id="R9I6A1"/>
<reference evidence="1 2" key="1">
    <citation type="submission" date="2013-04" db="EMBL/GenBank/DDBJ databases">
        <title>The Genome Sequence of Bacteroides massiliensis dnLKV3.</title>
        <authorList>
            <consortium name="The Broad Institute Genomics Platform"/>
            <consortium name="The Broad Institute Genome Sequencing Center for Infectious Disease"/>
            <person name="Earl A."/>
            <person name="Xavier R."/>
            <person name="Kuhn K."/>
            <person name="Stappenbeck T."/>
            <person name="Walker B."/>
            <person name="Young S."/>
            <person name="Zeng Q."/>
            <person name="Gargeya S."/>
            <person name="Fitzgerald M."/>
            <person name="Haas B."/>
            <person name="Abouelleil A."/>
            <person name="Allen A.W."/>
            <person name="Alvarado L."/>
            <person name="Arachchi H.M."/>
            <person name="Berlin A.M."/>
            <person name="Chapman S.B."/>
            <person name="Gainer-Dewar J."/>
            <person name="Goldberg J."/>
            <person name="Griggs A."/>
            <person name="Gujja S."/>
            <person name="Hansen M."/>
            <person name="Howarth C."/>
            <person name="Imamovic A."/>
            <person name="Ireland A."/>
            <person name="Larimer J."/>
            <person name="McCowan C."/>
            <person name="Murphy C."/>
            <person name="Pearson M."/>
            <person name="Poon T.W."/>
            <person name="Priest M."/>
            <person name="Roberts A."/>
            <person name="Saif S."/>
            <person name="Shea T."/>
            <person name="Sisk P."/>
            <person name="Sykes S."/>
            <person name="Wortman J."/>
            <person name="Nusbaum C."/>
            <person name="Birren B."/>
        </authorList>
    </citation>
    <scope>NUCLEOTIDE SEQUENCE [LARGE SCALE GENOMIC DNA]</scope>
    <source>
        <strain evidence="2">dnLKV3</strain>
    </source>
</reference>
<dbReference type="HOGENOM" id="CLU_3149507_0_0_10"/>
<accession>R9I6A1</accession>
<dbReference type="STRING" id="1235788.C802_02921"/>
<comment type="caution">
    <text evidence="1">The sequence shown here is derived from an EMBL/GenBank/DDBJ whole genome shotgun (WGS) entry which is preliminary data.</text>
</comment>
<dbReference type="Proteomes" id="UP000014200">
    <property type="component" value="Unassembled WGS sequence"/>
</dbReference>
<dbReference type="EMBL" id="ASSP01000017">
    <property type="protein sequence ID" value="EOS11808.1"/>
    <property type="molecule type" value="Genomic_DNA"/>
</dbReference>
<protein>
    <submittedName>
        <fullName evidence="1">Uncharacterized protein</fullName>
    </submittedName>
</protein>
<name>R9I6A1_9BACT</name>
<dbReference type="PATRIC" id="fig|1235788.3.peg.2994"/>
<gene>
    <name evidence="1" type="ORF">C802_02921</name>
</gene>
<keyword evidence="2" id="KW-1185">Reference proteome</keyword>
<evidence type="ECO:0000313" key="2">
    <source>
        <dbReference type="Proteomes" id="UP000014200"/>
    </source>
</evidence>